<dbReference type="AlphaFoldDB" id="A0A3B0SBE6"/>
<feature type="region of interest" description="Disordered" evidence="1">
    <location>
        <begin position="1"/>
        <end position="128"/>
    </location>
</feature>
<organism evidence="3">
    <name type="scientific">hydrothermal vent metagenome</name>
    <dbReference type="NCBI Taxonomy" id="652676"/>
    <lineage>
        <taxon>unclassified sequences</taxon>
        <taxon>metagenomes</taxon>
        <taxon>ecological metagenomes</taxon>
    </lineage>
</organism>
<feature type="compositionally biased region" description="Basic residues" evidence="1">
    <location>
        <begin position="1"/>
        <end position="13"/>
    </location>
</feature>
<dbReference type="PANTHER" id="PTHR38447:SF1">
    <property type="entry name" value="RNA POLYMERASE-BINDING TRANSCRIPTION FACTOR CARD"/>
    <property type="match status" value="1"/>
</dbReference>
<dbReference type="Pfam" id="PF07382">
    <property type="entry name" value="HC2"/>
    <property type="match status" value="1"/>
</dbReference>
<dbReference type="PANTHER" id="PTHR38447">
    <property type="entry name" value="TRANSCRIPTION FACTOR YDEB-RELATED"/>
    <property type="match status" value="1"/>
</dbReference>
<evidence type="ECO:0000256" key="1">
    <source>
        <dbReference type="SAM" id="MobiDB-lite"/>
    </source>
</evidence>
<dbReference type="SUPFAM" id="SSF141259">
    <property type="entry name" value="CarD-like"/>
    <property type="match status" value="1"/>
</dbReference>
<sequence>MATKKTPAKKAPAKKPAASKTATKKAPAKKAPAKKPAASKAAAKKAPAKKAAAKKAPAKKPAASKAAAKKAPAKKAAAKKAPAKKAAAKKAPAKKPAASKAPAKKAPAKKPAAKKAPAKKAAAKKAAAKKAPAKKIVSPFKIGDKVVYPHHGAATIVKRERIEFDGERTDYFVLEIVTDQLTLRVPVENAVDRGVRPVISKNKARQVFAVFKAEPQEAGANWSRWYKLLTEKINSGDIFQVAEVVRDLTYAQQVKGISPALKRMLAKARLIIVSELQFSLSLSEEDTITKLDRALPQVEEPDGI</sequence>
<dbReference type="GO" id="GO:0009303">
    <property type="term" value="P:rRNA transcription"/>
    <property type="evidence" value="ECO:0007669"/>
    <property type="project" value="TreeGrafter"/>
</dbReference>
<dbReference type="Gene3D" id="2.40.10.170">
    <property type="match status" value="1"/>
</dbReference>
<feature type="compositionally biased region" description="Basic residues" evidence="1">
    <location>
        <begin position="22"/>
        <end position="33"/>
    </location>
</feature>
<dbReference type="Pfam" id="PF21095">
    <property type="entry name" value="CarD_C"/>
    <property type="match status" value="1"/>
</dbReference>
<dbReference type="Gene3D" id="1.20.58.1290">
    <property type="entry name" value="CarD-like, C-terminal domain"/>
    <property type="match status" value="1"/>
</dbReference>
<feature type="domain" description="CarD-like/TRCF RNAP-interacting" evidence="2">
    <location>
        <begin position="139"/>
        <end position="249"/>
    </location>
</feature>
<dbReference type="InterPro" id="IPR052531">
    <property type="entry name" value="CarD-like_regulator"/>
</dbReference>
<dbReference type="GO" id="GO:0003677">
    <property type="term" value="F:DNA binding"/>
    <property type="evidence" value="ECO:0007669"/>
    <property type="project" value="InterPro"/>
</dbReference>
<dbReference type="InterPro" id="IPR042215">
    <property type="entry name" value="CarD-like_C"/>
</dbReference>
<dbReference type="InterPro" id="IPR036101">
    <property type="entry name" value="CarD-like/TRCF_RID_sf"/>
</dbReference>
<dbReference type="InterPro" id="IPR048792">
    <property type="entry name" value="CarD_C"/>
</dbReference>
<dbReference type="GO" id="GO:0030261">
    <property type="term" value="P:chromosome condensation"/>
    <property type="evidence" value="ECO:0007669"/>
    <property type="project" value="InterPro"/>
</dbReference>
<proteinExistence type="predicted"/>
<dbReference type="EMBL" id="UOEI01000296">
    <property type="protein sequence ID" value="VAW01263.1"/>
    <property type="molecule type" value="Genomic_DNA"/>
</dbReference>
<dbReference type="GO" id="GO:0030527">
    <property type="term" value="F:structural constituent of chromatin"/>
    <property type="evidence" value="ECO:0007669"/>
    <property type="project" value="InterPro"/>
</dbReference>
<feature type="compositionally biased region" description="Basic residues" evidence="1">
    <location>
        <begin position="102"/>
        <end position="128"/>
    </location>
</feature>
<dbReference type="InterPro" id="IPR009970">
    <property type="entry name" value="HC2"/>
</dbReference>
<evidence type="ECO:0000313" key="3">
    <source>
        <dbReference type="EMBL" id="VAW01263.1"/>
    </source>
</evidence>
<feature type="compositionally biased region" description="Basic residues" evidence="1">
    <location>
        <begin position="67"/>
        <end position="93"/>
    </location>
</feature>
<evidence type="ECO:0000259" key="2">
    <source>
        <dbReference type="SMART" id="SM01058"/>
    </source>
</evidence>
<name>A0A3B0SBE6_9ZZZZ</name>
<protein>
    <submittedName>
        <fullName evidence="3">CarD-like transcriptional regulator</fullName>
    </submittedName>
</protein>
<gene>
    <name evidence="3" type="ORF">MNBD_ACTINO01-539</name>
</gene>
<dbReference type="InterPro" id="IPR003711">
    <property type="entry name" value="CarD-like/TRCF_RID"/>
</dbReference>
<feature type="compositionally biased region" description="Basic residues" evidence="1">
    <location>
        <begin position="42"/>
        <end position="58"/>
    </location>
</feature>
<accession>A0A3B0SBE6</accession>
<reference evidence="3" key="1">
    <citation type="submission" date="2018-06" db="EMBL/GenBank/DDBJ databases">
        <authorList>
            <person name="Zhirakovskaya E."/>
        </authorList>
    </citation>
    <scope>NUCLEOTIDE SEQUENCE</scope>
</reference>
<dbReference type="SMART" id="SM01058">
    <property type="entry name" value="CarD_TRCF"/>
    <property type="match status" value="1"/>
</dbReference>